<dbReference type="PATRIC" id="fig|272562.8.peg.3532"/>
<keyword evidence="1" id="KW-1133">Transmembrane helix</keyword>
<proteinExistence type="predicted"/>
<gene>
    <name evidence="2" type="ordered locus">CA_C3351</name>
</gene>
<dbReference type="EMBL" id="AE001437">
    <property type="protein sequence ID" value="AAK81283.1"/>
    <property type="molecule type" value="Genomic_DNA"/>
</dbReference>
<evidence type="ECO:0000313" key="3">
    <source>
        <dbReference type="Proteomes" id="UP000000814"/>
    </source>
</evidence>
<dbReference type="HOGENOM" id="CLU_128610_0_1_9"/>
<accession>Q97DW9</accession>
<feature type="transmembrane region" description="Helical" evidence="1">
    <location>
        <begin position="33"/>
        <end position="52"/>
    </location>
</feature>
<dbReference type="OrthoDB" id="2111682at2"/>
<organism evidence="2 3">
    <name type="scientific">Clostridium acetobutylicum (strain ATCC 824 / DSM 792 / JCM 1419 / IAM 19013 / LMG 5710 / NBRC 13948 / NRRL B-527 / VKM B-1787 / 2291 / W)</name>
    <dbReference type="NCBI Taxonomy" id="272562"/>
    <lineage>
        <taxon>Bacteria</taxon>
        <taxon>Bacillati</taxon>
        <taxon>Bacillota</taxon>
        <taxon>Clostridia</taxon>
        <taxon>Eubacteriales</taxon>
        <taxon>Clostridiaceae</taxon>
        <taxon>Clostridium</taxon>
    </lineage>
</organism>
<sequence length="120" mass="13398">MKHALALIIKFVMVTIVLEVVLKLMTNLTFGDIVYISIAVTAIAYIVGDLMILRVSNNFVATLSDIGLAFLIILMFNYSWYNVRISVIDALVAAVATGVGEIFFHKYVENYVFVKTNKSE</sequence>
<dbReference type="Pfam" id="PF10710">
    <property type="entry name" value="DUF2512"/>
    <property type="match status" value="1"/>
</dbReference>
<dbReference type="KEGG" id="cac:CA_C3351"/>
<evidence type="ECO:0000313" key="2">
    <source>
        <dbReference type="EMBL" id="AAK81283.1"/>
    </source>
</evidence>
<name>Q97DW9_CLOAB</name>
<keyword evidence="3" id="KW-1185">Reference proteome</keyword>
<feature type="transmembrane region" description="Helical" evidence="1">
    <location>
        <begin position="59"/>
        <end position="81"/>
    </location>
</feature>
<dbReference type="STRING" id="272562.CA_C3351"/>
<dbReference type="GeneID" id="44999846"/>
<feature type="transmembrane region" description="Helical" evidence="1">
    <location>
        <begin position="7"/>
        <end position="27"/>
    </location>
</feature>
<dbReference type="Proteomes" id="UP000000814">
    <property type="component" value="Chromosome"/>
</dbReference>
<evidence type="ECO:0000256" key="1">
    <source>
        <dbReference type="SAM" id="Phobius"/>
    </source>
</evidence>
<protein>
    <submittedName>
        <fullName evidence="2">Uncharacterized membrane protein, YCBP B.subtilis ortholog</fullName>
    </submittedName>
</protein>
<dbReference type="AlphaFoldDB" id="Q97DW9"/>
<dbReference type="RefSeq" id="WP_010966623.1">
    <property type="nucleotide sequence ID" value="NC_003030.1"/>
</dbReference>
<dbReference type="InterPro" id="IPR019649">
    <property type="entry name" value="DUF2512"/>
</dbReference>
<dbReference type="eggNOG" id="ENOG50335W1">
    <property type="taxonomic scope" value="Bacteria"/>
</dbReference>
<keyword evidence="1" id="KW-0472">Membrane</keyword>
<keyword evidence="1" id="KW-0812">Transmembrane</keyword>
<dbReference type="PIR" id="H97311">
    <property type="entry name" value="H97311"/>
</dbReference>
<reference evidence="2 3" key="1">
    <citation type="journal article" date="2001" name="J. Bacteriol.">
        <title>Genome sequence and comparative analysis of the solvent-producing bacterium Clostridium acetobutylicum.</title>
        <authorList>
            <person name="Nolling J."/>
            <person name="Breton G."/>
            <person name="Omelchenko M.V."/>
            <person name="Makarova K.S."/>
            <person name="Zeng Q."/>
            <person name="Gibson R."/>
            <person name="Lee H.M."/>
            <person name="Dubois J."/>
            <person name="Qiu D."/>
            <person name="Hitti J."/>
            <person name="Wolf Y.I."/>
            <person name="Tatusov R.L."/>
            <person name="Sabathe F."/>
            <person name="Doucette-Stamm L."/>
            <person name="Soucaille P."/>
            <person name="Daly M.J."/>
            <person name="Bennett G.N."/>
            <person name="Koonin E.V."/>
            <person name="Smith D.R."/>
        </authorList>
    </citation>
    <scope>NUCLEOTIDE SEQUENCE [LARGE SCALE GENOMIC DNA]</scope>
    <source>
        <strain evidence="3">ATCC 824 / DSM 792 / JCM 1419 / LMG 5710 / VKM B-1787</strain>
    </source>
</reference>